<comment type="caution">
    <text evidence="2">The sequence shown here is derived from an EMBL/GenBank/DDBJ whole genome shotgun (WGS) entry which is preliminary data.</text>
</comment>
<protein>
    <submittedName>
        <fullName evidence="2">Uncharacterized protein</fullName>
    </submittedName>
</protein>
<evidence type="ECO:0000313" key="2">
    <source>
        <dbReference type="EMBL" id="RMZ95884.1"/>
    </source>
</evidence>
<sequence length="97" mass="11121">MYRSGSRNFPLSSSSSLFIVVLSLIVEAVSLIVESKCDEDFTLEPRETIEKNSYLNGNVKLSKKEKKLQYCTNLYKRIPSSAKLYNFLCKNDFLVIN</sequence>
<proteinExistence type="predicted"/>
<gene>
    <name evidence="2" type="ORF">BpHYR1_050841</name>
</gene>
<accession>A0A3M7PAZ4</accession>
<organism evidence="2 3">
    <name type="scientific">Brachionus plicatilis</name>
    <name type="common">Marine rotifer</name>
    <name type="synonym">Brachionus muelleri</name>
    <dbReference type="NCBI Taxonomy" id="10195"/>
    <lineage>
        <taxon>Eukaryota</taxon>
        <taxon>Metazoa</taxon>
        <taxon>Spiralia</taxon>
        <taxon>Gnathifera</taxon>
        <taxon>Rotifera</taxon>
        <taxon>Eurotatoria</taxon>
        <taxon>Monogononta</taxon>
        <taxon>Pseudotrocha</taxon>
        <taxon>Ploima</taxon>
        <taxon>Brachionidae</taxon>
        <taxon>Brachionus</taxon>
    </lineage>
</organism>
<keyword evidence="1" id="KW-0732">Signal</keyword>
<feature type="signal peptide" evidence="1">
    <location>
        <begin position="1"/>
        <end position="28"/>
    </location>
</feature>
<keyword evidence="3" id="KW-1185">Reference proteome</keyword>
<dbReference type="AlphaFoldDB" id="A0A3M7PAZ4"/>
<dbReference type="Proteomes" id="UP000276133">
    <property type="component" value="Unassembled WGS sequence"/>
</dbReference>
<evidence type="ECO:0000313" key="3">
    <source>
        <dbReference type="Proteomes" id="UP000276133"/>
    </source>
</evidence>
<dbReference type="EMBL" id="REGN01012324">
    <property type="protein sequence ID" value="RMZ95884.1"/>
    <property type="molecule type" value="Genomic_DNA"/>
</dbReference>
<evidence type="ECO:0000256" key="1">
    <source>
        <dbReference type="SAM" id="SignalP"/>
    </source>
</evidence>
<reference evidence="2 3" key="1">
    <citation type="journal article" date="2018" name="Sci. Rep.">
        <title>Genomic signatures of local adaptation to the degree of environmental predictability in rotifers.</title>
        <authorList>
            <person name="Franch-Gras L."/>
            <person name="Hahn C."/>
            <person name="Garcia-Roger E.M."/>
            <person name="Carmona M.J."/>
            <person name="Serra M."/>
            <person name="Gomez A."/>
        </authorList>
    </citation>
    <scope>NUCLEOTIDE SEQUENCE [LARGE SCALE GENOMIC DNA]</scope>
    <source>
        <strain evidence="2">HYR1</strain>
    </source>
</reference>
<feature type="chain" id="PRO_5018332622" evidence="1">
    <location>
        <begin position="29"/>
        <end position="97"/>
    </location>
</feature>
<name>A0A3M7PAZ4_BRAPC</name>